<gene>
    <name evidence="7" type="ORF">RhiirA4_426911</name>
</gene>
<evidence type="ECO:0000256" key="2">
    <source>
        <dbReference type="ARBA" id="ARBA00022771"/>
    </source>
</evidence>
<protein>
    <recommendedName>
        <fullName evidence="6">BED-type domain-containing protein</fullName>
    </recommendedName>
</protein>
<evidence type="ECO:0000259" key="6">
    <source>
        <dbReference type="PROSITE" id="PS50808"/>
    </source>
</evidence>
<dbReference type="Proteomes" id="UP000234323">
    <property type="component" value="Unassembled WGS sequence"/>
</dbReference>
<dbReference type="AlphaFoldDB" id="A0A2I1H724"/>
<evidence type="ECO:0000256" key="3">
    <source>
        <dbReference type="ARBA" id="ARBA00022833"/>
    </source>
</evidence>
<feature type="region of interest" description="Disordered" evidence="5">
    <location>
        <begin position="287"/>
        <end position="318"/>
    </location>
</feature>
<reference evidence="7 8" key="1">
    <citation type="submission" date="2015-10" db="EMBL/GenBank/DDBJ databases">
        <title>Genome analyses suggest a sexual origin of heterokaryosis in a supposedly ancient asexual fungus.</title>
        <authorList>
            <person name="Ropars J."/>
            <person name="Sedzielewska K."/>
            <person name="Noel J."/>
            <person name="Charron P."/>
            <person name="Farinelli L."/>
            <person name="Marton T."/>
            <person name="Kruger M."/>
            <person name="Pelin A."/>
            <person name="Brachmann A."/>
            <person name="Corradi N."/>
        </authorList>
    </citation>
    <scope>NUCLEOTIDE SEQUENCE [LARGE SCALE GENOMIC DNA]</scope>
    <source>
        <strain evidence="7 8">A4</strain>
    </source>
</reference>
<evidence type="ECO:0000256" key="4">
    <source>
        <dbReference type="PROSITE-ProRule" id="PRU00027"/>
    </source>
</evidence>
<comment type="caution">
    <text evidence="7">The sequence shown here is derived from an EMBL/GenBank/DDBJ whole genome shotgun (WGS) entry which is preliminary data.</text>
</comment>
<dbReference type="VEuPathDB" id="FungiDB:RhiirA1_387519"/>
<dbReference type="VEuPathDB" id="FungiDB:RhiirFUN_010782"/>
<dbReference type="GO" id="GO:0003677">
    <property type="term" value="F:DNA binding"/>
    <property type="evidence" value="ECO:0007669"/>
    <property type="project" value="InterPro"/>
</dbReference>
<keyword evidence="8" id="KW-1185">Reference proteome</keyword>
<dbReference type="GO" id="GO:0008270">
    <property type="term" value="F:zinc ion binding"/>
    <property type="evidence" value="ECO:0007669"/>
    <property type="project" value="UniProtKB-KW"/>
</dbReference>
<feature type="domain" description="BED-type" evidence="6">
    <location>
        <begin position="3"/>
        <end position="57"/>
    </location>
</feature>
<feature type="compositionally biased region" description="Acidic residues" evidence="5">
    <location>
        <begin position="304"/>
        <end position="318"/>
    </location>
</feature>
<name>A0A2I1H724_9GLOM</name>
<evidence type="ECO:0000256" key="5">
    <source>
        <dbReference type="SAM" id="MobiDB-lite"/>
    </source>
</evidence>
<sequence>MVRKKGPVWEHFQIISNIDNPHPHVQCKHCSKDFQRAVPERMQAHLNKKCQNAPNNAKSQTKQQNTTSIIDNIEHMNEEEQKSLGLLLAKALTSSFKLSTREGAKMQTDDNELSLYPSDIQYTQSIAIIKKECYVINKIKSCHDHFAKCENFKKRYSESIITSKGKSLTWSAKDISSGRSKTSDVISRIKGIMEQAYKHQINIKCFVSDSAGEYASARHHMRVEYKDKIFLPFIGSTHQCANLRRTTTSTHDKFLPADIVQNRKFLDVARIRGDILYKRKIKEEEEGQKQMRRLHIASPILNNQEEDDDDENESIYEE</sequence>
<dbReference type="VEuPathDB" id="FungiDB:FUN_023606"/>
<dbReference type="InterPro" id="IPR003656">
    <property type="entry name" value="Znf_BED"/>
</dbReference>
<evidence type="ECO:0000313" key="7">
    <source>
        <dbReference type="EMBL" id="PKY54634.1"/>
    </source>
</evidence>
<dbReference type="PROSITE" id="PS50808">
    <property type="entry name" value="ZF_BED"/>
    <property type="match status" value="1"/>
</dbReference>
<keyword evidence="1" id="KW-0479">Metal-binding</keyword>
<evidence type="ECO:0000256" key="1">
    <source>
        <dbReference type="ARBA" id="ARBA00022723"/>
    </source>
</evidence>
<organism evidence="7 8">
    <name type="scientific">Rhizophagus irregularis</name>
    <dbReference type="NCBI Taxonomy" id="588596"/>
    <lineage>
        <taxon>Eukaryota</taxon>
        <taxon>Fungi</taxon>
        <taxon>Fungi incertae sedis</taxon>
        <taxon>Mucoromycota</taxon>
        <taxon>Glomeromycotina</taxon>
        <taxon>Glomeromycetes</taxon>
        <taxon>Glomerales</taxon>
        <taxon>Glomeraceae</taxon>
        <taxon>Rhizophagus</taxon>
    </lineage>
</organism>
<evidence type="ECO:0000313" key="8">
    <source>
        <dbReference type="Proteomes" id="UP000234323"/>
    </source>
</evidence>
<proteinExistence type="predicted"/>
<keyword evidence="3" id="KW-0862">Zinc</keyword>
<keyword evidence="2 4" id="KW-0863">Zinc-finger</keyword>
<dbReference type="Pfam" id="PF02892">
    <property type="entry name" value="zf-BED"/>
    <property type="match status" value="1"/>
</dbReference>
<dbReference type="EMBL" id="LLXI01001647">
    <property type="protein sequence ID" value="PKY54634.1"/>
    <property type="molecule type" value="Genomic_DNA"/>
</dbReference>
<accession>A0A2I1H724</accession>